<comment type="caution">
    <text evidence="2">The sequence shown here is derived from an EMBL/GenBank/DDBJ whole genome shotgun (WGS) entry which is preliminary data.</text>
</comment>
<keyword evidence="1" id="KW-0812">Transmembrane</keyword>
<keyword evidence="3" id="KW-1185">Reference proteome</keyword>
<evidence type="ECO:0008006" key="4">
    <source>
        <dbReference type="Google" id="ProtNLM"/>
    </source>
</evidence>
<organism evidence="2 3">
    <name type="scientific">Chitinophaga chungangae</name>
    <dbReference type="NCBI Taxonomy" id="2821488"/>
    <lineage>
        <taxon>Bacteria</taxon>
        <taxon>Pseudomonadati</taxon>
        <taxon>Bacteroidota</taxon>
        <taxon>Chitinophagia</taxon>
        <taxon>Chitinophagales</taxon>
        <taxon>Chitinophagaceae</taxon>
        <taxon>Chitinophaga</taxon>
    </lineage>
</organism>
<evidence type="ECO:0000313" key="3">
    <source>
        <dbReference type="Proteomes" id="UP000679126"/>
    </source>
</evidence>
<reference evidence="3" key="1">
    <citation type="submission" date="2021-03" db="EMBL/GenBank/DDBJ databases">
        <title>Assistant Professor.</title>
        <authorList>
            <person name="Huq M.A."/>
        </authorList>
    </citation>
    <scope>NUCLEOTIDE SEQUENCE [LARGE SCALE GENOMIC DNA]</scope>
    <source>
        <strain evidence="3">MAH-28</strain>
    </source>
</reference>
<evidence type="ECO:0000313" key="2">
    <source>
        <dbReference type="EMBL" id="MBO9153253.1"/>
    </source>
</evidence>
<dbReference type="PANTHER" id="PTHR32309">
    <property type="entry name" value="TYROSINE-PROTEIN KINASE"/>
    <property type="match status" value="1"/>
</dbReference>
<dbReference type="Proteomes" id="UP000679126">
    <property type="component" value="Unassembled WGS sequence"/>
</dbReference>
<gene>
    <name evidence="2" type="ORF">J7I43_13580</name>
</gene>
<feature type="transmembrane region" description="Helical" evidence="1">
    <location>
        <begin position="35"/>
        <end position="55"/>
    </location>
</feature>
<protein>
    <recommendedName>
        <fullName evidence="4">Chain length determinant protein</fullName>
    </recommendedName>
</protein>
<feature type="transmembrane region" description="Helical" evidence="1">
    <location>
        <begin position="332"/>
        <end position="350"/>
    </location>
</feature>
<dbReference type="InterPro" id="IPR050445">
    <property type="entry name" value="Bact_polysacc_biosynth/exp"/>
</dbReference>
<dbReference type="PANTHER" id="PTHR32309:SF31">
    <property type="entry name" value="CAPSULAR EXOPOLYSACCHARIDE FAMILY"/>
    <property type="match status" value="1"/>
</dbReference>
<proteinExistence type="predicted"/>
<keyword evidence="1" id="KW-0472">Membrane</keyword>
<dbReference type="EMBL" id="JAGHKP010000002">
    <property type="protein sequence ID" value="MBO9153253.1"/>
    <property type="molecule type" value="Genomic_DNA"/>
</dbReference>
<evidence type="ECO:0000256" key="1">
    <source>
        <dbReference type="SAM" id="Phobius"/>
    </source>
</evidence>
<sequence length="359" mass="40511">MEQTTLPPHNKDEELSIKELILKIRSWVRYFSGKWKIITVLGLLGGALGFLYASFQKTQYLAELTFILEDNSSNPLGSYSGIASQFGVDLGGASSSNGLFTEDNILEFLKSRLMIERTLLSTAVSNGKKISLADFYIEMTGARKKWEQKKNLKDVSFPLNANRADFSLMQDSILNVIYSNIVEKNLEVGKLDKKLSFIEVKCTSPNEKFSKAFIERLVKEATEFYVQTKTKRHKSNVDRLQEKADSVERLLNQKTYSVAATQDLNLNPARSVAGVNLEVGTRDKLVLQTMYGEVIKNLEISKMAMLQETPIIQIIDTPILPLEKVKVSRLKSLILGGMIAGFLIILFLFVKKLYNESMR</sequence>
<name>A0ABS3YF05_9BACT</name>
<keyword evidence="1" id="KW-1133">Transmembrane helix</keyword>
<dbReference type="RefSeq" id="WP_209146222.1">
    <property type="nucleotide sequence ID" value="NZ_JAGHKP010000002.1"/>
</dbReference>
<accession>A0ABS3YF05</accession>